<accession>A0A5J6Z980</accession>
<dbReference type="KEGG" id="cuo:CUROG_02340"/>
<protein>
    <recommendedName>
        <fullName evidence="2">DUF3071 domain-containing protein</fullName>
    </recommendedName>
</protein>
<feature type="compositionally biased region" description="Polar residues" evidence="1">
    <location>
        <begin position="92"/>
        <end position="101"/>
    </location>
</feature>
<organism evidence="3 4">
    <name type="scientific">Corynebacterium urogenitale</name>
    <dbReference type="NCBI Taxonomy" id="2487892"/>
    <lineage>
        <taxon>Bacteria</taxon>
        <taxon>Bacillati</taxon>
        <taxon>Actinomycetota</taxon>
        <taxon>Actinomycetes</taxon>
        <taxon>Mycobacteriales</taxon>
        <taxon>Corynebacteriaceae</taxon>
        <taxon>Corynebacterium</taxon>
    </lineage>
</organism>
<evidence type="ECO:0000259" key="2">
    <source>
        <dbReference type="Pfam" id="PF11268"/>
    </source>
</evidence>
<feature type="domain" description="DUF3071" evidence="2">
    <location>
        <begin position="1"/>
        <end position="306"/>
    </location>
</feature>
<evidence type="ECO:0000313" key="4">
    <source>
        <dbReference type="Proteomes" id="UP000326711"/>
    </source>
</evidence>
<dbReference type="InterPro" id="IPR021421">
    <property type="entry name" value="DUF3071"/>
</dbReference>
<feature type="region of interest" description="Disordered" evidence="1">
    <location>
        <begin position="133"/>
        <end position="181"/>
    </location>
</feature>
<dbReference type="Pfam" id="PF11268">
    <property type="entry name" value="DUF3071"/>
    <property type="match status" value="1"/>
</dbReference>
<reference evidence="4" key="1">
    <citation type="submission" date="2019-10" db="EMBL/GenBank/DDBJ databases">
        <title>Complete genome sequence of Corynebacterium urogenitalis DSM 108747, isolated from the genital tract of a cow.</title>
        <authorList>
            <person name="Ruckert C."/>
            <person name="Ballas P."/>
            <person name="Wagener K."/>
            <person name="Drillich M."/>
            <person name="Kaempfer P."/>
            <person name="Busse H.-J."/>
            <person name="Ehling-Schulz M."/>
        </authorList>
    </citation>
    <scope>NUCLEOTIDE SEQUENCE [LARGE SCALE GENOMIC DNA]</scope>
    <source>
        <strain evidence="4">LMM 1652</strain>
    </source>
</reference>
<name>A0A5J6Z980_9CORY</name>
<dbReference type="RefSeq" id="WP_151902298.1">
    <property type="nucleotide sequence ID" value="NZ_CP045032.1"/>
</dbReference>
<feature type="compositionally biased region" description="Polar residues" evidence="1">
    <location>
        <begin position="136"/>
        <end position="147"/>
    </location>
</feature>
<feature type="compositionally biased region" description="Acidic residues" evidence="1">
    <location>
        <begin position="350"/>
        <end position="366"/>
    </location>
</feature>
<dbReference type="NCBIfam" id="NF040712">
    <property type="entry name" value="SepH"/>
    <property type="match status" value="1"/>
</dbReference>
<dbReference type="EMBL" id="CP045032">
    <property type="protein sequence ID" value="QFQ01859.1"/>
    <property type="molecule type" value="Genomic_DNA"/>
</dbReference>
<dbReference type="Proteomes" id="UP000326711">
    <property type="component" value="Chromosome"/>
</dbReference>
<feature type="region of interest" description="Disordered" evidence="1">
    <location>
        <begin position="44"/>
        <end position="63"/>
    </location>
</feature>
<feature type="compositionally biased region" description="Low complexity" evidence="1">
    <location>
        <begin position="152"/>
        <end position="168"/>
    </location>
</feature>
<dbReference type="OrthoDB" id="5180791at2"/>
<evidence type="ECO:0000313" key="3">
    <source>
        <dbReference type="EMBL" id="QFQ01859.1"/>
    </source>
</evidence>
<feature type="compositionally biased region" description="Basic and acidic residues" evidence="1">
    <location>
        <begin position="374"/>
        <end position="384"/>
    </location>
</feature>
<evidence type="ECO:0000256" key="1">
    <source>
        <dbReference type="SAM" id="MobiDB-lite"/>
    </source>
</evidence>
<gene>
    <name evidence="3" type="ORF">CUROG_02340</name>
</gene>
<dbReference type="AlphaFoldDB" id="A0A5J6Z980"/>
<proteinExistence type="predicted"/>
<dbReference type="InterPro" id="IPR047682">
    <property type="entry name" value="SepH-like"/>
</dbReference>
<sequence length="461" mass="48756">MQELKLVVAESDTASLVLRGVDTNSEFFLPVTAELRDLLAGATGANSPQAGETQAGKTQTGATVSALSSVVDLSTSHASDPAESDATASAPDGSSASPNSHSGDEATGSAESGSNNHDTASAAVLEGEVVGVEASDNTTKSDATASSDEQDAASSTQNAAQANSATSTGIAPVVAGGVEKKRRHRIKINMSPRTIQDRVRHGASVAELAKEADTDEARIEPYAWPILQERGRIADLAHAAHPVLADGPTKQTLWEVLATALAARGATLSDATWDAYQDQSRRWLVSVEWEKEAAGQTSTHQAEFIFEQCALGPDLVHANNSVASDLIDPRYGQPVRRMAAVTPLLGSGPAEEDDYSEYDNYDDEGDPTGNPAAREGHGSVERSGLDALIGGGEQRNDRGQRGNQRPRGLYDRAGGAEDDTNEFLLHPDGEERKPAKRKRKAVTPHWEDVLLGVRTNPRKKK</sequence>
<feature type="region of interest" description="Disordered" evidence="1">
    <location>
        <begin position="343"/>
        <end position="443"/>
    </location>
</feature>
<feature type="region of interest" description="Disordered" evidence="1">
    <location>
        <begin position="72"/>
        <end position="117"/>
    </location>
</feature>
<keyword evidence="4" id="KW-1185">Reference proteome</keyword>